<accession>A0A0L8HG93</accession>
<evidence type="ECO:0000313" key="1">
    <source>
        <dbReference type="EMBL" id="KOF88256.1"/>
    </source>
</evidence>
<dbReference type="AlphaFoldDB" id="A0A0L8HG93"/>
<name>A0A0L8HG93_OCTBM</name>
<dbReference type="EMBL" id="KQ418200">
    <property type="protein sequence ID" value="KOF88256.1"/>
    <property type="molecule type" value="Genomic_DNA"/>
</dbReference>
<gene>
    <name evidence="1" type="ORF">OCBIM_22015151mg</name>
</gene>
<sequence>MTMYRFSSDISFLSWGFSECLCILFEIWFSEGILLYFLGFFFFVSGFQNFIGFSKI</sequence>
<organism evidence="1">
    <name type="scientific">Octopus bimaculoides</name>
    <name type="common">California two-spotted octopus</name>
    <dbReference type="NCBI Taxonomy" id="37653"/>
    <lineage>
        <taxon>Eukaryota</taxon>
        <taxon>Metazoa</taxon>
        <taxon>Spiralia</taxon>
        <taxon>Lophotrochozoa</taxon>
        <taxon>Mollusca</taxon>
        <taxon>Cephalopoda</taxon>
        <taxon>Coleoidea</taxon>
        <taxon>Octopodiformes</taxon>
        <taxon>Octopoda</taxon>
        <taxon>Incirrata</taxon>
        <taxon>Octopodidae</taxon>
        <taxon>Octopus</taxon>
    </lineage>
</organism>
<proteinExistence type="predicted"/>
<protein>
    <submittedName>
        <fullName evidence="1">Uncharacterized protein</fullName>
    </submittedName>
</protein>
<reference evidence="1" key="1">
    <citation type="submission" date="2015-07" db="EMBL/GenBank/DDBJ databases">
        <title>MeaNS - Measles Nucleotide Surveillance Program.</title>
        <authorList>
            <person name="Tran T."/>
            <person name="Druce J."/>
        </authorList>
    </citation>
    <scope>NUCLEOTIDE SEQUENCE</scope>
    <source>
        <strain evidence="1">UCB-OBI-ISO-001</strain>
        <tissue evidence="1">Gonad</tissue>
    </source>
</reference>